<gene>
    <name evidence="1" type="ORF">S06H3_34822</name>
</gene>
<protein>
    <submittedName>
        <fullName evidence="1">Uncharacterized protein</fullName>
    </submittedName>
</protein>
<dbReference type="EMBL" id="BARV01020942">
    <property type="protein sequence ID" value="GAI18951.1"/>
    <property type="molecule type" value="Genomic_DNA"/>
</dbReference>
<feature type="non-terminal residue" evidence="1">
    <location>
        <position position="111"/>
    </location>
</feature>
<name>X1MLM9_9ZZZZ</name>
<comment type="caution">
    <text evidence="1">The sequence shown here is derived from an EMBL/GenBank/DDBJ whole genome shotgun (WGS) entry which is preliminary data.</text>
</comment>
<sequence length="111" mass="12538">MSKIELEQFALTVDRIRQKAMEEDRLLDNPSAEELRVLVEKEPVVEKTIYGNFVAESEPSSRAAMFTKNSVDHPFGKEELQLLAQCEQALSKEKLISIDRIVGNTNSNTTV</sequence>
<reference evidence="1" key="1">
    <citation type="journal article" date="2014" name="Front. Microbiol.">
        <title>High frequency of phylogenetically diverse reductive dehalogenase-homologous genes in deep subseafloor sedimentary metagenomes.</title>
        <authorList>
            <person name="Kawai M."/>
            <person name="Futagami T."/>
            <person name="Toyoda A."/>
            <person name="Takaki Y."/>
            <person name="Nishi S."/>
            <person name="Hori S."/>
            <person name="Arai W."/>
            <person name="Tsubouchi T."/>
            <person name="Morono Y."/>
            <person name="Uchiyama I."/>
            <person name="Ito T."/>
            <person name="Fujiyama A."/>
            <person name="Inagaki F."/>
            <person name="Takami H."/>
        </authorList>
    </citation>
    <scope>NUCLEOTIDE SEQUENCE</scope>
    <source>
        <strain evidence="1">Expedition CK06-06</strain>
    </source>
</reference>
<dbReference type="AlphaFoldDB" id="X1MLM9"/>
<evidence type="ECO:0000313" key="1">
    <source>
        <dbReference type="EMBL" id="GAI18951.1"/>
    </source>
</evidence>
<organism evidence="1">
    <name type="scientific">marine sediment metagenome</name>
    <dbReference type="NCBI Taxonomy" id="412755"/>
    <lineage>
        <taxon>unclassified sequences</taxon>
        <taxon>metagenomes</taxon>
        <taxon>ecological metagenomes</taxon>
    </lineage>
</organism>
<proteinExistence type="predicted"/>
<accession>X1MLM9</accession>